<name>J3P4V2_GAET3</name>
<reference evidence="2" key="2">
    <citation type="submission" date="2010-07" db="EMBL/GenBank/DDBJ databases">
        <authorList>
            <consortium name="The Broad Institute Genome Sequencing Platform"/>
            <consortium name="Broad Institute Genome Sequencing Center for Infectious Disease"/>
            <person name="Ma L.-J."/>
            <person name="Dead R."/>
            <person name="Young S."/>
            <person name="Zeng Q."/>
            <person name="Koehrsen M."/>
            <person name="Alvarado L."/>
            <person name="Berlin A."/>
            <person name="Chapman S.B."/>
            <person name="Chen Z."/>
            <person name="Freedman E."/>
            <person name="Gellesch M."/>
            <person name="Goldberg J."/>
            <person name="Griggs A."/>
            <person name="Gujja S."/>
            <person name="Heilman E.R."/>
            <person name="Heiman D."/>
            <person name="Hepburn T."/>
            <person name="Howarth C."/>
            <person name="Jen D."/>
            <person name="Larson L."/>
            <person name="Mehta T."/>
            <person name="Neiman D."/>
            <person name="Pearson M."/>
            <person name="Roberts A."/>
            <person name="Saif S."/>
            <person name="Shea T."/>
            <person name="Shenoy N."/>
            <person name="Sisk P."/>
            <person name="Stolte C."/>
            <person name="Sykes S."/>
            <person name="Walk T."/>
            <person name="White J."/>
            <person name="Yandava C."/>
            <person name="Haas B."/>
            <person name="Nusbaum C."/>
            <person name="Birren B."/>
        </authorList>
    </citation>
    <scope>NUCLEOTIDE SEQUENCE</scope>
    <source>
        <strain evidence="2">R3-111a-1</strain>
    </source>
</reference>
<keyword evidence="1" id="KW-0732">Signal</keyword>
<evidence type="ECO:0000256" key="1">
    <source>
        <dbReference type="SAM" id="SignalP"/>
    </source>
</evidence>
<keyword evidence="4" id="KW-1185">Reference proteome</keyword>
<accession>J3P4V2</accession>
<evidence type="ECO:0000313" key="2">
    <source>
        <dbReference type="EMBL" id="EJT74700.1"/>
    </source>
</evidence>
<dbReference type="EMBL" id="GL385398">
    <property type="protein sequence ID" value="EJT74700.1"/>
    <property type="molecule type" value="Genomic_DNA"/>
</dbReference>
<evidence type="ECO:0000313" key="4">
    <source>
        <dbReference type="Proteomes" id="UP000006039"/>
    </source>
</evidence>
<reference evidence="3" key="5">
    <citation type="submission" date="2018-04" db="UniProtKB">
        <authorList>
            <consortium name="EnsemblFungi"/>
        </authorList>
    </citation>
    <scope>IDENTIFICATION</scope>
    <source>
        <strain evidence="3">R3-111a-1</strain>
    </source>
</reference>
<feature type="chain" id="PRO_5015094940" evidence="1">
    <location>
        <begin position="19"/>
        <end position="80"/>
    </location>
</feature>
<dbReference type="VEuPathDB" id="FungiDB:GGTG_08538"/>
<gene>
    <name evidence="3" type="primary">20348996</name>
    <name evidence="2" type="ORF">GGTG_08538</name>
</gene>
<dbReference type="HOGENOM" id="CLU_2589893_0_0_1"/>
<organism evidence="2">
    <name type="scientific">Gaeumannomyces tritici (strain R3-111a-1)</name>
    <name type="common">Wheat and barley take-all root rot fungus</name>
    <name type="synonym">Gaeumannomyces graminis var. tritici</name>
    <dbReference type="NCBI Taxonomy" id="644352"/>
    <lineage>
        <taxon>Eukaryota</taxon>
        <taxon>Fungi</taxon>
        <taxon>Dikarya</taxon>
        <taxon>Ascomycota</taxon>
        <taxon>Pezizomycotina</taxon>
        <taxon>Sordariomycetes</taxon>
        <taxon>Sordariomycetidae</taxon>
        <taxon>Magnaporthales</taxon>
        <taxon>Magnaporthaceae</taxon>
        <taxon>Gaeumannomyces</taxon>
    </lineage>
</organism>
<dbReference type="Proteomes" id="UP000006039">
    <property type="component" value="Unassembled WGS sequence"/>
</dbReference>
<sequence length="80" mass="9160">MKIFALVVGLLLPAAALACTSGTYRCDRCNWQDLANGDQEWLCADIQVCNTSGQWVTTHRCRDIQQYWWCRQTGQNFRCG</sequence>
<dbReference type="GeneID" id="20348996"/>
<reference evidence="2" key="3">
    <citation type="submission" date="2010-09" db="EMBL/GenBank/DDBJ databases">
        <title>Annotation of Gaeumannomyces graminis var. tritici R3-111a-1.</title>
        <authorList>
            <consortium name="The Broad Institute Genome Sequencing Platform"/>
            <person name="Ma L.-J."/>
            <person name="Dead R."/>
            <person name="Young S.K."/>
            <person name="Zeng Q."/>
            <person name="Gargeya S."/>
            <person name="Fitzgerald M."/>
            <person name="Haas B."/>
            <person name="Abouelleil A."/>
            <person name="Alvarado L."/>
            <person name="Arachchi H.M."/>
            <person name="Berlin A."/>
            <person name="Brown A."/>
            <person name="Chapman S.B."/>
            <person name="Chen Z."/>
            <person name="Dunbar C."/>
            <person name="Freedman E."/>
            <person name="Gearin G."/>
            <person name="Gellesch M."/>
            <person name="Goldberg J."/>
            <person name="Griggs A."/>
            <person name="Gujja S."/>
            <person name="Heiman D."/>
            <person name="Howarth C."/>
            <person name="Larson L."/>
            <person name="Lui A."/>
            <person name="MacDonald P.J.P."/>
            <person name="Mehta T."/>
            <person name="Montmayeur A."/>
            <person name="Murphy C."/>
            <person name="Neiman D."/>
            <person name="Pearson M."/>
            <person name="Priest M."/>
            <person name="Roberts A."/>
            <person name="Saif S."/>
            <person name="Shea T."/>
            <person name="Shenoy N."/>
            <person name="Sisk P."/>
            <person name="Stolte C."/>
            <person name="Sykes S."/>
            <person name="Yandava C."/>
            <person name="Wortman J."/>
            <person name="Nusbaum C."/>
            <person name="Birren B."/>
        </authorList>
    </citation>
    <scope>NUCLEOTIDE SEQUENCE</scope>
    <source>
        <strain evidence="2">R3-111a-1</strain>
    </source>
</reference>
<feature type="signal peptide" evidence="1">
    <location>
        <begin position="1"/>
        <end position="18"/>
    </location>
</feature>
<proteinExistence type="predicted"/>
<reference evidence="3" key="4">
    <citation type="journal article" date="2015" name="G3 (Bethesda)">
        <title>Genome sequences of three phytopathogenic species of the Magnaporthaceae family of fungi.</title>
        <authorList>
            <person name="Okagaki L.H."/>
            <person name="Nunes C.C."/>
            <person name="Sailsbery J."/>
            <person name="Clay B."/>
            <person name="Brown D."/>
            <person name="John T."/>
            <person name="Oh Y."/>
            <person name="Young N."/>
            <person name="Fitzgerald M."/>
            <person name="Haas B.J."/>
            <person name="Zeng Q."/>
            <person name="Young S."/>
            <person name="Adiconis X."/>
            <person name="Fan L."/>
            <person name="Levin J.Z."/>
            <person name="Mitchell T.K."/>
            <person name="Okubara P.A."/>
            <person name="Farman M.L."/>
            <person name="Kohn L.M."/>
            <person name="Birren B."/>
            <person name="Ma L.-J."/>
            <person name="Dean R.A."/>
        </authorList>
    </citation>
    <scope>NUCLEOTIDE SEQUENCE</scope>
    <source>
        <strain evidence="3">R3-111a-1</strain>
    </source>
</reference>
<dbReference type="OrthoDB" id="3853857at2759"/>
<reference evidence="4" key="1">
    <citation type="submission" date="2010-07" db="EMBL/GenBank/DDBJ databases">
        <title>The genome sequence of Gaeumannomyces graminis var. tritici strain R3-111a-1.</title>
        <authorList>
            <consortium name="The Broad Institute Genome Sequencing Platform"/>
            <person name="Ma L.-J."/>
            <person name="Dead R."/>
            <person name="Young S."/>
            <person name="Zeng Q."/>
            <person name="Koehrsen M."/>
            <person name="Alvarado L."/>
            <person name="Berlin A."/>
            <person name="Chapman S.B."/>
            <person name="Chen Z."/>
            <person name="Freedman E."/>
            <person name="Gellesch M."/>
            <person name="Goldberg J."/>
            <person name="Griggs A."/>
            <person name="Gujja S."/>
            <person name="Heilman E.R."/>
            <person name="Heiman D."/>
            <person name="Hepburn T."/>
            <person name="Howarth C."/>
            <person name="Jen D."/>
            <person name="Larson L."/>
            <person name="Mehta T."/>
            <person name="Neiman D."/>
            <person name="Pearson M."/>
            <person name="Roberts A."/>
            <person name="Saif S."/>
            <person name="Shea T."/>
            <person name="Shenoy N."/>
            <person name="Sisk P."/>
            <person name="Stolte C."/>
            <person name="Sykes S."/>
            <person name="Walk T."/>
            <person name="White J."/>
            <person name="Yandava C."/>
            <person name="Haas B."/>
            <person name="Nusbaum C."/>
            <person name="Birren B."/>
        </authorList>
    </citation>
    <scope>NUCLEOTIDE SEQUENCE [LARGE SCALE GENOMIC DNA]</scope>
    <source>
        <strain evidence="4">R3-111a-1</strain>
    </source>
</reference>
<dbReference type="EnsemblFungi" id="EJT74700">
    <property type="protein sequence ID" value="EJT74700"/>
    <property type="gene ID" value="GGTG_08538"/>
</dbReference>
<dbReference type="PROSITE" id="PS51257">
    <property type="entry name" value="PROKAR_LIPOPROTEIN"/>
    <property type="match status" value="1"/>
</dbReference>
<evidence type="ECO:0000313" key="3">
    <source>
        <dbReference type="EnsemblFungi" id="EJT74700"/>
    </source>
</evidence>
<dbReference type="RefSeq" id="XP_009224644.1">
    <property type="nucleotide sequence ID" value="XM_009226380.1"/>
</dbReference>
<protein>
    <submittedName>
        <fullName evidence="2 3">Uncharacterized protein</fullName>
    </submittedName>
</protein>
<dbReference type="AlphaFoldDB" id="J3P4V2"/>